<dbReference type="Proteomes" id="UP000023703">
    <property type="component" value="Chromosome"/>
</dbReference>
<accession>X5E7H1</accession>
<organism evidence="3 4">
    <name type="scientific">Corynebacterium glyciniphilum AJ 3170</name>
    <dbReference type="NCBI Taxonomy" id="1404245"/>
    <lineage>
        <taxon>Bacteria</taxon>
        <taxon>Bacillati</taxon>
        <taxon>Actinomycetota</taxon>
        <taxon>Actinomycetes</taxon>
        <taxon>Mycobacteriales</taxon>
        <taxon>Corynebacteriaceae</taxon>
        <taxon>Corynebacterium</taxon>
    </lineage>
</organism>
<feature type="compositionally biased region" description="Polar residues" evidence="1">
    <location>
        <begin position="35"/>
        <end position="45"/>
    </location>
</feature>
<sequence>MKVGRKSTGLALVTGAALMLSACGSEGDADPSAANPATTSVSSDTAEPADLYDDPGRGIAEAEPFAVDNGGYIFTLPDGGTCSIDSELNDRVGSDFACLLRLDEPMKTEDGNPTQGLEFRDDMFIPSQALADEDLQSAFTDAGAEAERLEPASRIAVGGFEVVAEGTAETAIMKDNSYASFFVAEQKVSPFWTPRPSWVPEPELPQGE</sequence>
<feature type="region of interest" description="Disordered" evidence="1">
    <location>
        <begin position="24"/>
        <end position="58"/>
    </location>
</feature>
<feature type="signal peptide" evidence="2">
    <location>
        <begin position="1"/>
        <end position="22"/>
    </location>
</feature>
<feature type="chain" id="PRO_5039307829" evidence="2">
    <location>
        <begin position="23"/>
        <end position="208"/>
    </location>
</feature>
<evidence type="ECO:0000256" key="1">
    <source>
        <dbReference type="SAM" id="MobiDB-lite"/>
    </source>
</evidence>
<evidence type="ECO:0000313" key="4">
    <source>
        <dbReference type="Proteomes" id="UP000023703"/>
    </source>
</evidence>
<dbReference type="AlphaFoldDB" id="X5E7H1"/>
<dbReference type="HOGENOM" id="CLU_1330083_0_0_11"/>
<dbReference type="EMBL" id="CP006842">
    <property type="protein sequence ID" value="AHW62636.1"/>
    <property type="molecule type" value="Genomic_DNA"/>
</dbReference>
<protein>
    <submittedName>
        <fullName evidence="3">Putative secreted protein</fullName>
    </submittedName>
</protein>
<keyword evidence="2" id="KW-0732">Signal</keyword>
<reference evidence="3 4" key="1">
    <citation type="journal article" date="2015" name="Int. J. Syst. Evol. Microbiol.">
        <title>Revisiting Corynebacterium glyciniphilum (ex Kubota et al., 1972) sp. nov., nom. rev., isolated from putrefied banana.</title>
        <authorList>
            <person name="Al-Dilaimi A."/>
            <person name="Bednarz H."/>
            <person name="Lomker A."/>
            <person name="Niehaus K."/>
            <person name="Kalinowski J."/>
            <person name="Ruckert C."/>
        </authorList>
    </citation>
    <scope>NUCLEOTIDE SEQUENCE [LARGE SCALE GENOMIC DNA]</scope>
    <source>
        <strain evidence="3">AJ 3170</strain>
    </source>
</reference>
<dbReference type="RefSeq" id="WP_038545287.1">
    <property type="nucleotide sequence ID" value="NZ_CP006842.1"/>
</dbReference>
<evidence type="ECO:0000256" key="2">
    <source>
        <dbReference type="SAM" id="SignalP"/>
    </source>
</evidence>
<gene>
    <name evidence="3" type="ORF">CGLY_00940</name>
</gene>
<dbReference type="eggNOG" id="ENOG5031JTT">
    <property type="taxonomic scope" value="Bacteria"/>
</dbReference>
<dbReference type="OrthoDB" id="4426421at2"/>
<evidence type="ECO:0000313" key="3">
    <source>
        <dbReference type="EMBL" id="AHW62636.1"/>
    </source>
</evidence>
<dbReference type="PROSITE" id="PS51257">
    <property type="entry name" value="PROKAR_LIPOPROTEIN"/>
    <property type="match status" value="1"/>
</dbReference>
<name>X5E7H1_9CORY</name>
<keyword evidence="4" id="KW-1185">Reference proteome</keyword>
<proteinExistence type="predicted"/>
<dbReference type="STRING" id="1404245.CGLY_00940"/>
<dbReference type="KEGG" id="cgy:CGLY_00940"/>